<evidence type="ECO:0000256" key="1">
    <source>
        <dbReference type="ARBA" id="ARBA00004123"/>
    </source>
</evidence>
<dbReference type="Pfam" id="PF00096">
    <property type="entry name" value="zf-C2H2"/>
    <property type="match status" value="2"/>
</dbReference>
<dbReference type="Proteomes" id="UP000617340">
    <property type="component" value="Unassembled WGS sequence"/>
</dbReference>
<evidence type="ECO:0000256" key="5">
    <source>
        <dbReference type="ARBA" id="ARBA00022833"/>
    </source>
</evidence>
<evidence type="ECO:0000256" key="4">
    <source>
        <dbReference type="ARBA" id="ARBA00022771"/>
    </source>
</evidence>
<feature type="region of interest" description="Disordered" evidence="9">
    <location>
        <begin position="625"/>
        <end position="650"/>
    </location>
</feature>
<keyword evidence="5" id="KW-0862">Zinc</keyword>
<organism evidence="11 12">
    <name type="scientific">Vespula germanica</name>
    <name type="common">German yellow jacket</name>
    <name type="synonym">Paravespula germanica</name>
    <dbReference type="NCBI Taxonomy" id="30212"/>
    <lineage>
        <taxon>Eukaryota</taxon>
        <taxon>Metazoa</taxon>
        <taxon>Ecdysozoa</taxon>
        <taxon>Arthropoda</taxon>
        <taxon>Hexapoda</taxon>
        <taxon>Insecta</taxon>
        <taxon>Pterygota</taxon>
        <taxon>Neoptera</taxon>
        <taxon>Endopterygota</taxon>
        <taxon>Hymenoptera</taxon>
        <taxon>Apocrita</taxon>
        <taxon>Aculeata</taxon>
        <taxon>Vespoidea</taxon>
        <taxon>Vespidae</taxon>
        <taxon>Vespinae</taxon>
        <taxon>Vespula</taxon>
    </lineage>
</organism>
<dbReference type="GO" id="GO:0008270">
    <property type="term" value="F:zinc ion binding"/>
    <property type="evidence" value="ECO:0007669"/>
    <property type="project" value="UniProtKB-KW"/>
</dbReference>
<feature type="domain" description="C2H2-type" evidence="10">
    <location>
        <begin position="535"/>
        <end position="563"/>
    </location>
</feature>
<comment type="subcellular location">
    <subcellularLocation>
        <location evidence="1">Nucleus</location>
    </subcellularLocation>
</comment>
<keyword evidence="2" id="KW-0479">Metal-binding</keyword>
<feature type="compositionally biased region" description="Basic residues" evidence="9">
    <location>
        <begin position="486"/>
        <end position="501"/>
    </location>
</feature>
<accession>A0A834J842</accession>
<dbReference type="InterPro" id="IPR036236">
    <property type="entry name" value="Znf_C2H2_sf"/>
</dbReference>
<dbReference type="PROSITE" id="PS00028">
    <property type="entry name" value="ZINC_FINGER_C2H2_1"/>
    <property type="match status" value="3"/>
</dbReference>
<evidence type="ECO:0000256" key="2">
    <source>
        <dbReference type="ARBA" id="ARBA00022723"/>
    </source>
</evidence>
<feature type="region of interest" description="Disordered" evidence="9">
    <location>
        <begin position="468"/>
        <end position="501"/>
    </location>
</feature>
<dbReference type="InterPro" id="IPR050331">
    <property type="entry name" value="Zinc_finger"/>
</dbReference>
<dbReference type="PANTHER" id="PTHR16515">
    <property type="entry name" value="PR DOMAIN ZINC FINGER PROTEIN"/>
    <property type="match status" value="1"/>
</dbReference>
<protein>
    <recommendedName>
        <fullName evidence="10">C2H2-type domain-containing protein</fullName>
    </recommendedName>
</protein>
<sequence>MAYTSLPKFVNLNKLQSNSVEKTLTEILQSDPVKRLLNQPNIIIKTIPLNTQPKSNLTSNITNTNIVNISTSTFGNKNNGINTDLNRIKQPDVTVFSTKSSKEENVDDENLLPSKTEGKSEIALLPIQRKKKNCGHYGPCENITCDVTVEQCIDHDGISLMLAVNIEDHEINAPVWKHCKNSSCDALSIDHDRCRRAIIKLNRFDKSKICDICGITLKTRKSRIHHKNCRRQNEYRHNKADSSQLLKERMRERELQMLEDAKTKKQDYMDPITGYNRAMDVLRKNEELIIIPKAQSSHQSGITITSSFNQINQQTNTISNISTKYMPNIPLVFPQQSVVLSKNSSSSENNITQTKLTTTLNSKLVTTTSTTTSTTTIPSQFIKFTNSPQTNLQSISLNDWLLSQSHVVTTSSFHSKPFLTPIRVVPITNLITQPSLLHQTQGIPKFCIMADNSVPALTVPDIKPLISPKTINKSNINPEESPKQESHKRKKLGIKKNLRKKSRKKDLKCNYCNKHFSTDWYFKIHVAMHSGEKPFMCRLCQKSFGNRYDLKKHLTNDHKNENISCNDCDFICSSYSSLDKHMKTHSTMVQSHKCPDCNSMFTTIDDFNSHKQKCDGQINTDIKTTETESESKDIKKVEKKDHDNSNDVYSKTEEKGVNDIGKKIFDSDKGSIKQEKQNEVSLETNGIKMLIGGAVSYVAGKQAVRTVYWRTANNGRLLKTAKTCMFQGPPKPAPSSTSATTPDRSRMDLIPRVILNSQN</sequence>
<evidence type="ECO:0000256" key="6">
    <source>
        <dbReference type="ARBA" id="ARBA00023125"/>
    </source>
</evidence>
<evidence type="ECO:0000256" key="3">
    <source>
        <dbReference type="ARBA" id="ARBA00022737"/>
    </source>
</evidence>
<dbReference type="GO" id="GO:0005634">
    <property type="term" value="C:nucleus"/>
    <property type="evidence" value="ECO:0007669"/>
    <property type="project" value="UniProtKB-SubCell"/>
</dbReference>
<reference evidence="11" key="1">
    <citation type="journal article" date="2020" name="G3 (Bethesda)">
        <title>High-Quality Assemblies for Three Invasive Social Wasps from the &lt;i&gt;Vespula&lt;/i&gt; Genus.</title>
        <authorList>
            <person name="Harrop T.W.R."/>
            <person name="Guhlin J."/>
            <person name="McLaughlin G.M."/>
            <person name="Permina E."/>
            <person name="Stockwell P."/>
            <person name="Gilligan J."/>
            <person name="Le Lec M.F."/>
            <person name="Gruber M.A.M."/>
            <person name="Quinn O."/>
            <person name="Lovegrove M."/>
            <person name="Duncan E.J."/>
            <person name="Remnant E.J."/>
            <person name="Van Eeckhoven J."/>
            <person name="Graham B."/>
            <person name="Knapp R.A."/>
            <person name="Langford K.W."/>
            <person name="Kronenberg Z."/>
            <person name="Press M.O."/>
            <person name="Eacker S.M."/>
            <person name="Wilson-Rankin E.E."/>
            <person name="Purcell J."/>
            <person name="Lester P.J."/>
            <person name="Dearden P.K."/>
        </authorList>
    </citation>
    <scope>NUCLEOTIDE SEQUENCE</scope>
    <source>
        <strain evidence="11">Linc-1</strain>
    </source>
</reference>
<proteinExistence type="predicted"/>
<dbReference type="InterPro" id="IPR013087">
    <property type="entry name" value="Znf_C2H2_type"/>
</dbReference>
<keyword evidence="4 8" id="KW-0863">Zinc-finger</keyword>
<evidence type="ECO:0000256" key="7">
    <source>
        <dbReference type="ARBA" id="ARBA00023242"/>
    </source>
</evidence>
<feature type="compositionally biased region" description="Polar residues" evidence="9">
    <location>
        <begin position="469"/>
        <end position="478"/>
    </location>
</feature>
<dbReference type="GO" id="GO:0010468">
    <property type="term" value="P:regulation of gene expression"/>
    <property type="evidence" value="ECO:0007669"/>
    <property type="project" value="TreeGrafter"/>
</dbReference>
<dbReference type="GO" id="GO:0003677">
    <property type="term" value="F:DNA binding"/>
    <property type="evidence" value="ECO:0007669"/>
    <property type="project" value="UniProtKB-KW"/>
</dbReference>
<evidence type="ECO:0000259" key="10">
    <source>
        <dbReference type="PROSITE" id="PS50157"/>
    </source>
</evidence>
<dbReference type="FunFam" id="3.30.160.60:FF:000100">
    <property type="entry name" value="Zinc finger 45-like"/>
    <property type="match status" value="1"/>
</dbReference>
<keyword evidence="6" id="KW-0238">DNA-binding</keyword>
<gene>
    <name evidence="11" type="ORF">HZH68_014493</name>
</gene>
<dbReference type="AlphaFoldDB" id="A0A834J842"/>
<name>A0A834J842_VESGE</name>
<feature type="region of interest" description="Disordered" evidence="9">
    <location>
        <begin position="727"/>
        <end position="750"/>
    </location>
</feature>
<evidence type="ECO:0000313" key="12">
    <source>
        <dbReference type="Proteomes" id="UP000617340"/>
    </source>
</evidence>
<dbReference type="Gene3D" id="3.30.160.60">
    <property type="entry name" value="Classic Zinc Finger"/>
    <property type="match status" value="3"/>
</dbReference>
<dbReference type="PROSITE" id="PS50157">
    <property type="entry name" value="ZINC_FINGER_C2H2_2"/>
    <property type="match status" value="2"/>
</dbReference>
<feature type="domain" description="C2H2-type" evidence="10">
    <location>
        <begin position="507"/>
        <end position="534"/>
    </location>
</feature>
<evidence type="ECO:0000313" key="11">
    <source>
        <dbReference type="EMBL" id="KAF7383736.1"/>
    </source>
</evidence>
<dbReference type="PANTHER" id="PTHR16515:SF49">
    <property type="entry name" value="GASTRULA ZINC FINGER PROTEIN XLCGF49.1-LIKE-RELATED"/>
    <property type="match status" value="1"/>
</dbReference>
<dbReference type="SUPFAM" id="SSF57667">
    <property type="entry name" value="beta-beta-alpha zinc fingers"/>
    <property type="match status" value="2"/>
</dbReference>
<evidence type="ECO:0000256" key="9">
    <source>
        <dbReference type="SAM" id="MobiDB-lite"/>
    </source>
</evidence>
<keyword evidence="12" id="KW-1185">Reference proteome</keyword>
<keyword evidence="7" id="KW-0539">Nucleus</keyword>
<comment type="caution">
    <text evidence="11">The sequence shown here is derived from an EMBL/GenBank/DDBJ whole genome shotgun (WGS) entry which is preliminary data.</text>
</comment>
<dbReference type="EMBL" id="JACSDZ010000018">
    <property type="protein sequence ID" value="KAF7383736.1"/>
    <property type="molecule type" value="Genomic_DNA"/>
</dbReference>
<dbReference type="SMART" id="SM00355">
    <property type="entry name" value="ZnF_C2H2"/>
    <property type="match status" value="4"/>
</dbReference>
<evidence type="ECO:0000256" key="8">
    <source>
        <dbReference type="PROSITE-ProRule" id="PRU00042"/>
    </source>
</evidence>
<keyword evidence="3" id="KW-0677">Repeat</keyword>